<gene>
    <name evidence="6" type="ORF">EFY79_18735</name>
</gene>
<evidence type="ECO:0000256" key="5">
    <source>
        <dbReference type="SAM" id="Phobius"/>
    </source>
</evidence>
<feature type="transmembrane region" description="Helical" evidence="5">
    <location>
        <begin position="231"/>
        <end position="248"/>
    </location>
</feature>
<accession>A0A3M9N6Q0</accession>
<dbReference type="Proteomes" id="UP000267223">
    <property type="component" value="Unassembled WGS sequence"/>
</dbReference>
<dbReference type="EMBL" id="RJJR01000019">
    <property type="protein sequence ID" value="RNI33482.1"/>
    <property type="molecule type" value="Genomic_DNA"/>
</dbReference>
<evidence type="ECO:0008006" key="8">
    <source>
        <dbReference type="Google" id="ProtNLM"/>
    </source>
</evidence>
<dbReference type="GO" id="GO:0016020">
    <property type="term" value="C:membrane"/>
    <property type="evidence" value="ECO:0007669"/>
    <property type="project" value="UniProtKB-SubCell"/>
</dbReference>
<sequence length="282" mass="32798">MRIKKLWEFILFSSIFVACCAVGLCIETNILLGLPFNSPGFYCFVFGATLLQYNLHYSTKKKAVKNSQRLQWSFQNKQVHFILLVIASLLILFSFFSFHLKHFIILACLAAVSFLYSFPFLPMGKRRKIKDYGFLKIVTLSLLWTLVTVWFPVNTMHVDNWLFFLVFIKRFIFMFVLCLLFDLRDIEIDREERINTLPVKLGKAACYRLSYALLILLLLLSVVQYIYVPQLSFLVAVVISLLITFWVIEQTKKNNSDIIYLAGIDGMMLLQAVLIYAFSLNL</sequence>
<dbReference type="AlphaFoldDB" id="A0A3M9N6Q0"/>
<dbReference type="PROSITE" id="PS51257">
    <property type="entry name" value="PROKAR_LIPOPROTEIN"/>
    <property type="match status" value="1"/>
</dbReference>
<evidence type="ECO:0000256" key="4">
    <source>
        <dbReference type="ARBA" id="ARBA00023136"/>
    </source>
</evidence>
<keyword evidence="2 5" id="KW-0812">Transmembrane</keyword>
<feature type="transmembrane region" description="Helical" evidence="5">
    <location>
        <begin position="204"/>
        <end position="225"/>
    </location>
</feature>
<keyword evidence="7" id="KW-1185">Reference proteome</keyword>
<dbReference type="GO" id="GO:0016765">
    <property type="term" value="F:transferase activity, transferring alkyl or aryl (other than methyl) groups"/>
    <property type="evidence" value="ECO:0007669"/>
    <property type="project" value="InterPro"/>
</dbReference>
<name>A0A3M9N6Q0_9BACT</name>
<dbReference type="Pfam" id="PF01040">
    <property type="entry name" value="UbiA"/>
    <property type="match status" value="1"/>
</dbReference>
<dbReference type="OrthoDB" id="1452981at2"/>
<proteinExistence type="predicted"/>
<comment type="caution">
    <text evidence="6">The sequence shown here is derived from an EMBL/GenBank/DDBJ whole genome shotgun (WGS) entry which is preliminary data.</text>
</comment>
<dbReference type="Gene3D" id="1.20.120.1780">
    <property type="entry name" value="UbiA prenyltransferase"/>
    <property type="match status" value="1"/>
</dbReference>
<reference evidence="6 7" key="1">
    <citation type="submission" date="2018-11" db="EMBL/GenBank/DDBJ databases">
        <title>Draft genome sequence of Ferruginibacter sp. BO-59.</title>
        <authorList>
            <person name="Im W.T."/>
        </authorList>
    </citation>
    <scope>NUCLEOTIDE SEQUENCE [LARGE SCALE GENOMIC DNA]</scope>
    <source>
        <strain evidence="6 7">BO-59</strain>
    </source>
</reference>
<feature type="transmembrane region" description="Helical" evidence="5">
    <location>
        <begin position="78"/>
        <end position="96"/>
    </location>
</feature>
<keyword evidence="3 5" id="KW-1133">Transmembrane helix</keyword>
<evidence type="ECO:0000256" key="1">
    <source>
        <dbReference type="ARBA" id="ARBA00004141"/>
    </source>
</evidence>
<evidence type="ECO:0000313" key="7">
    <source>
        <dbReference type="Proteomes" id="UP000267223"/>
    </source>
</evidence>
<feature type="transmembrane region" description="Helical" evidence="5">
    <location>
        <begin position="133"/>
        <end position="151"/>
    </location>
</feature>
<feature type="transmembrane region" description="Helical" evidence="5">
    <location>
        <begin position="9"/>
        <end position="33"/>
    </location>
</feature>
<evidence type="ECO:0000256" key="3">
    <source>
        <dbReference type="ARBA" id="ARBA00022989"/>
    </source>
</evidence>
<evidence type="ECO:0000256" key="2">
    <source>
        <dbReference type="ARBA" id="ARBA00022692"/>
    </source>
</evidence>
<comment type="subcellular location">
    <subcellularLocation>
        <location evidence="1">Membrane</location>
        <topology evidence="1">Multi-pass membrane protein</topology>
    </subcellularLocation>
</comment>
<dbReference type="RefSeq" id="WP_123122284.1">
    <property type="nucleotide sequence ID" value="NZ_RJJR01000019.1"/>
</dbReference>
<feature type="transmembrane region" description="Helical" evidence="5">
    <location>
        <begin position="102"/>
        <end position="121"/>
    </location>
</feature>
<feature type="transmembrane region" description="Helical" evidence="5">
    <location>
        <begin position="260"/>
        <end position="279"/>
    </location>
</feature>
<evidence type="ECO:0000313" key="6">
    <source>
        <dbReference type="EMBL" id="RNI33482.1"/>
    </source>
</evidence>
<keyword evidence="4 5" id="KW-0472">Membrane</keyword>
<feature type="transmembrane region" description="Helical" evidence="5">
    <location>
        <begin position="39"/>
        <end position="57"/>
    </location>
</feature>
<protein>
    <recommendedName>
        <fullName evidence="8">Prenyltransferase</fullName>
    </recommendedName>
</protein>
<organism evidence="6 7">
    <name type="scientific">Hanamia caeni</name>
    <dbReference type="NCBI Taxonomy" id="2294116"/>
    <lineage>
        <taxon>Bacteria</taxon>
        <taxon>Pseudomonadati</taxon>
        <taxon>Bacteroidota</taxon>
        <taxon>Chitinophagia</taxon>
        <taxon>Chitinophagales</taxon>
        <taxon>Chitinophagaceae</taxon>
        <taxon>Hanamia</taxon>
    </lineage>
</organism>
<feature type="transmembrane region" description="Helical" evidence="5">
    <location>
        <begin position="163"/>
        <end position="183"/>
    </location>
</feature>
<dbReference type="InterPro" id="IPR000537">
    <property type="entry name" value="UbiA_prenyltransferase"/>
</dbReference>